<keyword evidence="1" id="KW-0175">Coiled coil</keyword>
<feature type="coiled-coil region" evidence="1">
    <location>
        <begin position="271"/>
        <end position="378"/>
    </location>
</feature>
<accession>A0A9P4GSA8</accession>
<sequence length="690" mass="79723">MTDHMQNPMSSQIFQETASTWLEATAARRTSKYVDQVTVTTYSSSSSGSGLSTPPCNESRRSTQTETDWSLNSGSHSAETKKSKELIQALEGKNVENRALLAELVRMEKKVQEQDEHYRVLEERYGAQRAQRVKDKETVDDAFAQYQALETCCDALEEKHDNMKAQCDQMDQEHQAQLQTKDRQLSKLENNHERAVAVLEDTHQKQLASREAEIDEAKALFQKKDEEMDQAGTEQRKLTKAAKINRDAWSEEKTSMKHRITQMNHDYRDSLQAQKDEIERLTNCKRRLEIENALMSKANQRHPPDMEQVQEAIAESQSARKELETARTRYMVIAEKNENILETMQQERDHWQLQLKKEKDAQIQAYELQQQVIELEDRLGFRNDLIRDLGEQIEVLKRSQVLDQQHLDGPTSGFDASYKAASDNDALRDQIKSILNEQAELQRELAKFDTENLSLSMKIEYAEEQLHASEKENKDLKHAHATMIKEIKFLRNAIKRDGNLTVDDKANLGQHLCELTEQNQALTEEVSGLADDLKAAREYNKAVHDKADSEIQKAQKATDFYYTAYYDEAVSKVERLLEEVRSLNMELGRDVHVQERVERNKVVADRAALRYACDLTMRGVDTAMIPAEYYEPGFRPGWIPATYDALRVLRPLGWIPVHELEKVYLAPMYKPFTEEDVAYRLEAQEQTERK</sequence>
<comment type="caution">
    <text evidence="3">The sequence shown here is derived from an EMBL/GenBank/DDBJ whole genome shotgun (WGS) entry which is preliminary data.</text>
</comment>
<gene>
    <name evidence="3" type="ORF">K460DRAFT_302281</name>
</gene>
<protein>
    <submittedName>
        <fullName evidence="3">Uncharacterized protein</fullName>
    </submittedName>
</protein>
<organism evidence="3 4">
    <name type="scientific">Cucurbitaria berberidis CBS 394.84</name>
    <dbReference type="NCBI Taxonomy" id="1168544"/>
    <lineage>
        <taxon>Eukaryota</taxon>
        <taxon>Fungi</taxon>
        <taxon>Dikarya</taxon>
        <taxon>Ascomycota</taxon>
        <taxon>Pezizomycotina</taxon>
        <taxon>Dothideomycetes</taxon>
        <taxon>Pleosporomycetidae</taxon>
        <taxon>Pleosporales</taxon>
        <taxon>Pleosporineae</taxon>
        <taxon>Cucurbitariaceae</taxon>
        <taxon>Cucurbitaria</taxon>
    </lineage>
</organism>
<dbReference type="EMBL" id="ML976614">
    <property type="protein sequence ID" value="KAF1850830.1"/>
    <property type="molecule type" value="Genomic_DNA"/>
</dbReference>
<evidence type="ECO:0000256" key="2">
    <source>
        <dbReference type="SAM" id="MobiDB-lite"/>
    </source>
</evidence>
<dbReference type="OrthoDB" id="3798031at2759"/>
<keyword evidence="4" id="KW-1185">Reference proteome</keyword>
<feature type="region of interest" description="Disordered" evidence="2">
    <location>
        <begin position="41"/>
        <end position="81"/>
    </location>
</feature>
<feature type="coiled-coil region" evidence="1">
    <location>
        <begin position="424"/>
        <end position="479"/>
    </location>
</feature>
<dbReference type="Proteomes" id="UP000800039">
    <property type="component" value="Unassembled WGS sequence"/>
</dbReference>
<reference evidence="3" key="1">
    <citation type="submission" date="2020-01" db="EMBL/GenBank/DDBJ databases">
        <authorList>
            <consortium name="DOE Joint Genome Institute"/>
            <person name="Haridas S."/>
            <person name="Albert R."/>
            <person name="Binder M."/>
            <person name="Bloem J."/>
            <person name="Labutti K."/>
            <person name="Salamov A."/>
            <person name="Andreopoulos B."/>
            <person name="Baker S.E."/>
            <person name="Barry K."/>
            <person name="Bills G."/>
            <person name="Bluhm B.H."/>
            <person name="Cannon C."/>
            <person name="Castanera R."/>
            <person name="Culley D.E."/>
            <person name="Daum C."/>
            <person name="Ezra D."/>
            <person name="Gonzalez J.B."/>
            <person name="Henrissat B."/>
            <person name="Kuo A."/>
            <person name="Liang C."/>
            <person name="Lipzen A."/>
            <person name="Lutzoni F."/>
            <person name="Magnuson J."/>
            <person name="Mondo S."/>
            <person name="Nolan M."/>
            <person name="Ohm R."/>
            <person name="Pangilinan J."/>
            <person name="Park H.-J."/>
            <person name="Ramirez L."/>
            <person name="Alfaro M."/>
            <person name="Sun H."/>
            <person name="Tritt A."/>
            <person name="Yoshinaga Y."/>
            <person name="Zwiers L.-H."/>
            <person name="Turgeon B.G."/>
            <person name="Goodwin S.B."/>
            <person name="Spatafora J.W."/>
            <person name="Crous P.W."/>
            <person name="Grigoriev I.V."/>
        </authorList>
    </citation>
    <scope>NUCLEOTIDE SEQUENCE</scope>
    <source>
        <strain evidence="3">CBS 394.84</strain>
    </source>
</reference>
<evidence type="ECO:0000313" key="3">
    <source>
        <dbReference type="EMBL" id="KAF1850830.1"/>
    </source>
</evidence>
<evidence type="ECO:0000313" key="4">
    <source>
        <dbReference type="Proteomes" id="UP000800039"/>
    </source>
</evidence>
<feature type="compositionally biased region" description="Polar residues" evidence="2">
    <location>
        <begin position="64"/>
        <end position="77"/>
    </location>
</feature>
<dbReference type="RefSeq" id="XP_040793393.1">
    <property type="nucleotide sequence ID" value="XM_040929899.1"/>
</dbReference>
<proteinExistence type="predicted"/>
<feature type="non-terminal residue" evidence="3">
    <location>
        <position position="690"/>
    </location>
</feature>
<feature type="compositionally biased region" description="Low complexity" evidence="2">
    <location>
        <begin position="43"/>
        <end position="52"/>
    </location>
</feature>
<feature type="coiled-coil region" evidence="1">
    <location>
        <begin position="90"/>
        <end position="234"/>
    </location>
</feature>
<dbReference type="GeneID" id="63847151"/>
<name>A0A9P4GSA8_9PLEO</name>
<dbReference type="AlphaFoldDB" id="A0A9P4GSA8"/>
<evidence type="ECO:0000256" key="1">
    <source>
        <dbReference type="SAM" id="Coils"/>
    </source>
</evidence>